<feature type="compositionally biased region" description="Basic and acidic residues" evidence="1">
    <location>
        <begin position="192"/>
        <end position="216"/>
    </location>
</feature>
<name>A0A8H7TGA0_9HELO</name>
<proteinExistence type="predicted"/>
<accession>A0A8H7TGA0</accession>
<dbReference type="EMBL" id="JAFJYH010000132">
    <property type="protein sequence ID" value="KAG4418293.1"/>
    <property type="molecule type" value="Genomic_DNA"/>
</dbReference>
<comment type="caution">
    <text evidence="2">The sequence shown here is derived from an EMBL/GenBank/DDBJ whole genome shotgun (WGS) entry which is preliminary data.</text>
</comment>
<evidence type="ECO:0000313" key="3">
    <source>
        <dbReference type="Proteomes" id="UP000664132"/>
    </source>
</evidence>
<keyword evidence="3" id="KW-1185">Reference proteome</keyword>
<dbReference type="Proteomes" id="UP000664132">
    <property type="component" value="Unassembled WGS sequence"/>
</dbReference>
<gene>
    <name evidence="2" type="ORF">IFR04_008569</name>
</gene>
<evidence type="ECO:0000313" key="2">
    <source>
        <dbReference type="EMBL" id="KAG4418293.1"/>
    </source>
</evidence>
<dbReference type="OrthoDB" id="10515768at2759"/>
<sequence length="216" mass="24238">MQDQYGRNMREDREHTTPQQSISAISALGGAVLADSSSEHATAIPAIVEGKKILEKHPYDPKIFRAWIKSGIIKARSAYEDTPETQRTEAMKIHRRIFECLDAATEKNLDRIADKEAASTLLDKVNWSDLMGGGYVTVSARSEVKPASAAPYQESGDAEAERKKMNVRRIVDEAAAKELRLTSGALRVAKKERKEREAKEARKAAREDERLRDETW</sequence>
<feature type="region of interest" description="Disordered" evidence="1">
    <location>
        <begin position="1"/>
        <end position="20"/>
    </location>
</feature>
<evidence type="ECO:0000256" key="1">
    <source>
        <dbReference type="SAM" id="MobiDB-lite"/>
    </source>
</evidence>
<feature type="region of interest" description="Disordered" evidence="1">
    <location>
        <begin position="189"/>
        <end position="216"/>
    </location>
</feature>
<dbReference type="AlphaFoldDB" id="A0A8H7TGA0"/>
<protein>
    <submittedName>
        <fullName evidence="2">Uncharacterized protein</fullName>
    </submittedName>
</protein>
<organism evidence="2 3">
    <name type="scientific">Cadophora malorum</name>
    <dbReference type="NCBI Taxonomy" id="108018"/>
    <lineage>
        <taxon>Eukaryota</taxon>
        <taxon>Fungi</taxon>
        <taxon>Dikarya</taxon>
        <taxon>Ascomycota</taxon>
        <taxon>Pezizomycotina</taxon>
        <taxon>Leotiomycetes</taxon>
        <taxon>Helotiales</taxon>
        <taxon>Ploettnerulaceae</taxon>
        <taxon>Cadophora</taxon>
    </lineage>
</organism>
<reference evidence="2" key="1">
    <citation type="submission" date="2021-02" db="EMBL/GenBank/DDBJ databases">
        <title>Genome sequence Cadophora malorum strain M34.</title>
        <authorList>
            <person name="Stefanovic E."/>
            <person name="Vu D."/>
            <person name="Scully C."/>
            <person name="Dijksterhuis J."/>
            <person name="Roader J."/>
            <person name="Houbraken J."/>
        </authorList>
    </citation>
    <scope>NUCLEOTIDE SEQUENCE</scope>
    <source>
        <strain evidence="2">M34</strain>
    </source>
</reference>